<evidence type="ECO:0000256" key="9">
    <source>
        <dbReference type="RuleBase" id="RU004386"/>
    </source>
</evidence>
<dbReference type="GO" id="GO:0008270">
    <property type="term" value="F:zinc ion binding"/>
    <property type="evidence" value="ECO:0007669"/>
    <property type="project" value="InterPro"/>
</dbReference>
<reference evidence="11" key="2">
    <citation type="submission" date="2021-04" db="EMBL/GenBank/DDBJ databases">
        <authorList>
            <person name="Gilroy R."/>
        </authorList>
    </citation>
    <scope>NUCLEOTIDE SEQUENCE</scope>
    <source>
        <strain evidence="11">CHK195-9823</strain>
    </source>
</reference>
<dbReference type="GO" id="GO:0008237">
    <property type="term" value="F:metallopeptidase activity"/>
    <property type="evidence" value="ECO:0007669"/>
    <property type="project" value="UniProtKB-KW"/>
</dbReference>
<dbReference type="InterPro" id="IPR001948">
    <property type="entry name" value="Peptidase_M18"/>
</dbReference>
<evidence type="ECO:0000256" key="5">
    <source>
        <dbReference type="ARBA" id="ARBA00022723"/>
    </source>
</evidence>
<keyword evidence="4 9" id="KW-0645">Protease</keyword>
<dbReference type="SUPFAM" id="SSF101821">
    <property type="entry name" value="Aminopeptidase/glucanase lid domain"/>
    <property type="match status" value="1"/>
</dbReference>
<dbReference type="PRINTS" id="PR00932">
    <property type="entry name" value="AMINO1PTASE"/>
</dbReference>
<dbReference type="AlphaFoldDB" id="A0A9D1PAD6"/>
<accession>A0A9D1PAD6</accession>
<name>A0A9D1PAD6_9FIRM</name>
<evidence type="ECO:0000256" key="6">
    <source>
        <dbReference type="ARBA" id="ARBA00022801"/>
    </source>
</evidence>
<keyword evidence="8 9" id="KW-0482">Metalloprotease</keyword>
<evidence type="ECO:0000313" key="11">
    <source>
        <dbReference type="EMBL" id="HIV37503.1"/>
    </source>
</evidence>
<dbReference type="CDD" id="cd05659">
    <property type="entry name" value="M18_API"/>
    <property type="match status" value="1"/>
</dbReference>
<evidence type="ECO:0000313" key="12">
    <source>
        <dbReference type="Proteomes" id="UP000886814"/>
    </source>
</evidence>
<keyword evidence="7 9" id="KW-0862">Zinc</keyword>
<dbReference type="PANTHER" id="PTHR28570:SF2">
    <property type="entry name" value="M18 FAMILY AMINOPEPTIDASE 1-RELATED"/>
    <property type="match status" value="1"/>
</dbReference>
<keyword evidence="5 9" id="KW-0479">Metal-binding</keyword>
<dbReference type="Gene3D" id="3.40.630.10">
    <property type="entry name" value="Zn peptidases"/>
    <property type="match status" value="1"/>
</dbReference>
<organism evidence="11 12">
    <name type="scientific">Candidatus Blautia stercorigallinarum</name>
    <dbReference type="NCBI Taxonomy" id="2838501"/>
    <lineage>
        <taxon>Bacteria</taxon>
        <taxon>Bacillati</taxon>
        <taxon>Bacillota</taxon>
        <taxon>Clostridia</taxon>
        <taxon>Lachnospirales</taxon>
        <taxon>Lachnospiraceae</taxon>
        <taxon>Blautia</taxon>
    </lineage>
</organism>
<evidence type="ECO:0000256" key="1">
    <source>
        <dbReference type="ARBA" id="ARBA00001947"/>
    </source>
</evidence>
<protein>
    <recommendedName>
        <fullName evidence="10">M18 family aminopeptidase</fullName>
        <ecNumber evidence="10">3.4.11.-</ecNumber>
    </recommendedName>
</protein>
<dbReference type="EMBL" id="DXIQ01000003">
    <property type="protein sequence ID" value="HIV37503.1"/>
    <property type="molecule type" value="Genomic_DNA"/>
</dbReference>
<dbReference type="NCBIfam" id="NF002600">
    <property type="entry name" value="PRK02256.1"/>
    <property type="match status" value="1"/>
</dbReference>
<dbReference type="EC" id="3.4.11.-" evidence="10"/>
<evidence type="ECO:0000256" key="8">
    <source>
        <dbReference type="ARBA" id="ARBA00023049"/>
    </source>
</evidence>
<dbReference type="Pfam" id="PF02127">
    <property type="entry name" value="Peptidase_M18"/>
    <property type="match status" value="1"/>
</dbReference>
<dbReference type="GO" id="GO:0004177">
    <property type="term" value="F:aminopeptidase activity"/>
    <property type="evidence" value="ECO:0007669"/>
    <property type="project" value="UniProtKB-KW"/>
</dbReference>
<reference evidence="11" key="1">
    <citation type="journal article" date="2021" name="PeerJ">
        <title>Extensive microbial diversity within the chicken gut microbiome revealed by metagenomics and culture.</title>
        <authorList>
            <person name="Gilroy R."/>
            <person name="Ravi A."/>
            <person name="Getino M."/>
            <person name="Pursley I."/>
            <person name="Horton D.L."/>
            <person name="Alikhan N.F."/>
            <person name="Baker D."/>
            <person name="Gharbi K."/>
            <person name="Hall N."/>
            <person name="Watson M."/>
            <person name="Adriaenssens E.M."/>
            <person name="Foster-Nyarko E."/>
            <person name="Jarju S."/>
            <person name="Secka A."/>
            <person name="Antonio M."/>
            <person name="Oren A."/>
            <person name="Chaudhuri R.R."/>
            <person name="La Ragione R."/>
            <person name="Hildebrand F."/>
            <person name="Pallen M.J."/>
        </authorList>
    </citation>
    <scope>NUCLEOTIDE SEQUENCE</scope>
    <source>
        <strain evidence="11">CHK195-9823</strain>
    </source>
</reference>
<dbReference type="GO" id="GO:0006508">
    <property type="term" value="P:proteolysis"/>
    <property type="evidence" value="ECO:0007669"/>
    <property type="project" value="UniProtKB-KW"/>
</dbReference>
<dbReference type="Proteomes" id="UP000886814">
    <property type="component" value="Unassembled WGS sequence"/>
</dbReference>
<proteinExistence type="inferred from homology"/>
<dbReference type="InterPro" id="IPR023358">
    <property type="entry name" value="Peptidase_M18_dom2"/>
</dbReference>
<comment type="cofactor">
    <cofactor evidence="1 10">
        <name>Zn(2+)</name>
        <dbReference type="ChEBI" id="CHEBI:29105"/>
    </cofactor>
</comment>
<dbReference type="SUPFAM" id="SSF53187">
    <property type="entry name" value="Zn-dependent exopeptidases"/>
    <property type="match status" value="1"/>
</dbReference>
<evidence type="ECO:0000256" key="2">
    <source>
        <dbReference type="ARBA" id="ARBA00008290"/>
    </source>
</evidence>
<dbReference type="GO" id="GO:0005737">
    <property type="term" value="C:cytoplasm"/>
    <property type="evidence" value="ECO:0007669"/>
    <property type="project" value="UniProtKB-ARBA"/>
</dbReference>
<evidence type="ECO:0000256" key="3">
    <source>
        <dbReference type="ARBA" id="ARBA00022438"/>
    </source>
</evidence>
<gene>
    <name evidence="11" type="ORF">H9747_00655</name>
</gene>
<evidence type="ECO:0000256" key="10">
    <source>
        <dbReference type="RuleBase" id="RU004387"/>
    </source>
</evidence>
<comment type="caution">
    <text evidence="11">The sequence shown here is derived from an EMBL/GenBank/DDBJ whole genome shotgun (WGS) entry which is preliminary data.</text>
</comment>
<evidence type="ECO:0000256" key="7">
    <source>
        <dbReference type="ARBA" id="ARBA00022833"/>
    </source>
</evidence>
<evidence type="ECO:0000256" key="4">
    <source>
        <dbReference type="ARBA" id="ARBA00022670"/>
    </source>
</evidence>
<comment type="similarity">
    <text evidence="2 9">Belongs to the peptidase M18 family.</text>
</comment>
<dbReference type="FunFam" id="2.30.250.10:FF:000006">
    <property type="entry name" value="Probable M18 family aminopeptidase 1"/>
    <property type="match status" value="1"/>
</dbReference>
<dbReference type="PANTHER" id="PTHR28570">
    <property type="entry name" value="ASPARTYL AMINOPEPTIDASE"/>
    <property type="match status" value="1"/>
</dbReference>
<keyword evidence="3 9" id="KW-0031">Aminopeptidase</keyword>
<dbReference type="Gene3D" id="2.30.250.10">
    <property type="entry name" value="Aminopeptidase i, Domain 2"/>
    <property type="match status" value="1"/>
</dbReference>
<sequence>MKTENAWKKYTDKKEVFDFCGAYKDFMSCCKTERECVSQMIKMAEKAGYRNLEEITSQGIALKPGDKVYANNMGKTLAMYIIGEEPMEKGMRILGAHVDSPRLDLKQNPLYEDTELALLDTHYYGGVKKYQWVTLPMALHGVVAKKDGEVVPVVIGEKEDDPVVGISDLLIHLSGKQMQKNAAEVVEGENLDVLVGSIPLESEEEEKEPVKAQILKMLEEKYGIQEEDFLSAELEVVPAGPAKDYGLDRSMIMAYGHDDRVCAYPSFMAMLAQDKVKFTSVCLLVDKEEIGSVGATGMQSRFFENTTAEVMNAAGQYSELLLRRALKNSMMLSSDVSAAFDPNYPDVMEKKNAAYLGHGITFNKYTGSRGKSGSNDANPEYIAKLRKVMEENHVAYQTAELGKVDQGGGGTIAYILANYNMEVIDCGVAVLNMHSPWEIASKVDIYEAYRGYCAFLRDM</sequence>
<keyword evidence="6 9" id="KW-0378">Hydrolase</keyword>